<evidence type="ECO:0000256" key="1">
    <source>
        <dbReference type="ARBA" id="ARBA00022679"/>
    </source>
</evidence>
<evidence type="ECO:0000313" key="4">
    <source>
        <dbReference type="Proteomes" id="UP000632138"/>
    </source>
</evidence>
<feature type="domain" description="Beta-ketoacyl synthase-like N-terminal" evidence="2">
    <location>
        <begin position="44"/>
        <end position="171"/>
    </location>
</feature>
<dbReference type="InterPro" id="IPR016039">
    <property type="entry name" value="Thiolase-like"/>
</dbReference>
<dbReference type="Gene3D" id="3.40.47.10">
    <property type="match status" value="1"/>
</dbReference>
<dbReference type="PANTHER" id="PTHR11712:SF336">
    <property type="entry name" value="3-OXOACYL-[ACYL-CARRIER-PROTEIN] SYNTHASE, MITOCHONDRIAL"/>
    <property type="match status" value="1"/>
</dbReference>
<evidence type="ECO:0000313" key="3">
    <source>
        <dbReference type="EMBL" id="MBM2619525.1"/>
    </source>
</evidence>
<evidence type="ECO:0000259" key="2">
    <source>
        <dbReference type="Pfam" id="PF00109"/>
    </source>
</evidence>
<dbReference type="RefSeq" id="WP_203379509.1">
    <property type="nucleotide sequence ID" value="NZ_JAENHP010000010.1"/>
</dbReference>
<sequence length="314" mass="31118">MNTVATGVGAVLAGDAGLAGLAGGTVPSPEPANPAAQLPGRGLRYKDRATQLGLAAARAALADAGLLGDADELLVPPGEAGVVVSSNLGNADTVCRVVETIATEGTRATSPMDLPNASSNVIASSIAIRFGLAGPNVMLCNGETSGLDALFWAQSLLVSGRCKYVVTVGVEPDNPVVRRLTGRDRVLDGAAAVVLELAGTAEGRGVRTRLGLGPYRRTADLSGCLTGLAGAAEVPARWYTSDAAGAAPADVLPAVPRVDLAAVWGAASGALGVLQCAAAIGWFDGGGSGPVLAVNGADDGPATAAMVFDRSSAR</sequence>
<reference evidence="3 4" key="1">
    <citation type="submission" date="2021-01" db="EMBL/GenBank/DDBJ databases">
        <title>Actinoplanes sp. nov. LDG1-06 isolated from lichen.</title>
        <authorList>
            <person name="Saeng-In P."/>
            <person name="Phongsopitanun W."/>
            <person name="Kanchanasin P."/>
            <person name="Yuki M."/>
            <person name="Kudo T."/>
            <person name="Ohkuma M."/>
            <person name="Tanasupawat S."/>
        </authorList>
    </citation>
    <scope>NUCLEOTIDE SEQUENCE [LARGE SCALE GENOMIC DNA]</scope>
    <source>
        <strain evidence="3 4">LDG1-06</strain>
    </source>
</reference>
<dbReference type="InterPro" id="IPR014030">
    <property type="entry name" value="Ketoacyl_synth_N"/>
</dbReference>
<protein>
    <recommendedName>
        <fullName evidence="2">Beta-ketoacyl synthase-like N-terminal domain-containing protein</fullName>
    </recommendedName>
</protein>
<dbReference type="InterPro" id="IPR000794">
    <property type="entry name" value="Beta-ketoacyl_synthase"/>
</dbReference>
<dbReference type="Proteomes" id="UP000632138">
    <property type="component" value="Unassembled WGS sequence"/>
</dbReference>
<organism evidence="3 4">
    <name type="scientific">Paractinoplanes ovalisporus</name>
    <dbReference type="NCBI Taxonomy" id="2810368"/>
    <lineage>
        <taxon>Bacteria</taxon>
        <taxon>Bacillati</taxon>
        <taxon>Actinomycetota</taxon>
        <taxon>Actinomycetes</taxon>
        <taxon>Micromonosporales</taxon>
        <taxon>Micromonosporaceae</taxon>
        <taxon>Paractinoplanes</taxon>
    </lineage>
</organism>
<comment type="caution">
    <text evidence="3">The sequence shown here is derived from an EMBL/GenBank/DDBJ whole genome shotgun (WGS) entry which is preliminary data.</text>
</comment>
<dbReference type="PANTHER" id="PTHR11712">
    <property type="entry name" value="POLYKETIDE SYNTHASE-RELATED"/>
    <property type="match status" value="1"/>
</dbReference>
<name>A0ABS2AI90_9ACTN</name>
<keyword evidence="4" id="KW-1185">Reference proteome</keyword>
<dbReference type="EMBL" id="JAENHP010000010">
    <property type="protein sequence ID" value="MBM2619525.1"/>
    <property type="molecule type" value="Genomic_DNA"/>
</dbReference>
<dbReference type="SUPFAM" id="SSF53901">
    <property type="entry name" value="Thiolase-like"/>
    <property type="match status" value="1"/>
</dbReference>
<proteinExistence type="predicted"/>
<accession>A0ABS2AI90</accession>
<keyword evidence="1" id="KW-0808">Transferase</keyword>
<gene>
    <name evidence="3" type="ORF">JIG36_28620</name>
</gene>
<dbReference type="Pfam" id="PF00109">
    <property type="entry name" value="ketoacyl-synt"/>
    <property type="match status" value="1"/>
</dbReference>